<dbReference type="InterPro" id="IPR042099">
    <property type="entry name" value="ANL_N_sf"/>
</dbReference>
<evidence type="ECO:0000259" key="2">
    <source>
        <dbReference type="Pfam" id="PF13193"/>
    </source>
</evidence>
<dbReference type="PANTHER" id="PTHR24096:SF422">
    <property type="entry name" value="BCDNA.GH02901"/>
    <property type="match status" value="1"/>
</dbReference>
<dbReference type="InterPro" id="IPR025110">
    <property type="entry name" value="AMP-bd_C"/>
</dbReference>
<accession>A0A8H6Y1Q0</accession>
<gene>
    <name evidence="3" type="ORF">MSAN_01668500</name>
</gene>
<dbReference type="Gene3D" id="3.40.50.12780">
    <property type="entry name" value="N-terminal domain of ligase-like"/>
    <property type="match status" value="1"/>
</dbReference>
<name>A0A8H6Y1Q0_9AGAR</name>
<dbReference type="EMBL" id="JACAZH010000014">
    <property type="protein sequence ID" value="KAF7351062.1"/>
    <property type="molecule type" value="Genomic_DNA"/>
</dbReference>
<sequence>MTVLTAHHHSVTATEVLDAWKPVDVVEALASSELDLEIPTNITVPQFIFESRHFARLDHYPDAPWLIDSVSGRPIARDELRDRSRALAQAVNLRYDTAQEEEPVVCIISVNHVDYPTVAWASHLLGAAVFTTNPAFTAEEFQLQFKAAKPSLFFVQPEVLATVRDAAAACGVAADRIVAFNTPSTEVADSTRKAPLTVQELVNIGLDSDPSSFQEYRLGPEEGKTRTAILFPSSGTTGVPKLISVSHYAFIANVLQAAVYNAGTGKETIPVARRRYKPGEVSLAVLPFFHILGLLINLHHALFSGMTVVVAPKFSLGGTVKTIEKFKITHLLLVPPMVVLFTKKLDVDVEELRSVRMVSIAGAPLNNDLLTRFSKVIPQSVIGQIYGMTEAGALTAPSLSAKIATPGAGASSASVGKLLPGVVWKVVRPDGTLAERGEKGELWVKTPSMAAGYHNNSESWADTFVDGWLRSGDEVYLNESDEVFVVQRLKDFMKVKGFRVNPEEIESQLIKHEDVADCCVVPVADEFSGELPKAFVVLTQAARSRIDTDEEQRSRLATSLLQYIAEHKVTYKQLGGGVEFCDEIPKTASGKILRRLLRDQKPAA</sequence>
<dbReference type="InterPro" id="IPR020845">
    <property type="entry name" value="AMP-binding_CS"/>
</dbReference>
<dbReference type="GO" id="GO:0016405">
    <property type="term" value="F:CoA-ligase activity"/>
    <property type="evidence" value="ECO:0007669"/>
    <property type="project" value="TreeGrafter"/>
</dbReference>
<dbReference type="OrthoDB" id="6509636at2759"/>
<dbReference type="Pfam" id="PF00501">
    <property type="entry name" value="AMP-binding"/>
    <property type="match status" value="1"/>
</dbReference>
<reference evidence="3" key="1">
    <citation type="submission" date="2020-05" db="EMBL/GenBank/DDBJ databases">
        <title>Mycena genomes resolve the evolution of fungal bioluminescence.</title>
        <authorList>
            <person name="Tsai I.J."/>
        </authorList>
    </citation>
    <scope>NUCLEOTIDE SEQUENCE</scope>
    <source>
        <strain evidence="3">160909Yilan</strain>
    </source>
</reference>
<dbReference type="SUPFAM" id="SSF56801">
    <property type="entry name" value="Acetyl-CoA synthetase-like"/>
    <property type="match status" value="1"/>
</dbReference>
<organism evidence="3 4">
    <name type="scientific">Mycena sanguinolenta</name>
    <dbReference type="NCBI Taxonomy" id="230812"/>
    <lineage>
        <taxon>Eukaryota</taxon>
        <taxon>Fungi</taxon>
        <taxon>Dikarya</taxon>
        <taxon>Basidiomycota</taxon>
        <taxon>Agaricomycotina</taxon>
        <taxon>Agaricomycetes</taxon>
        <taxon>Agaricomycetidae</taxon>
        <taxon>Agaricales</taxon>
        <taxon>Marasmiineae</taxon>
        <taxon>Mycenaceae</taxon>
        <taxon>Mycena</taxon>
    </lineage>
</organism>
<proteinExistence type="predicted"/>
<dbReference type="PROSITE" id="PS00455">
    <property type="entry name" value="AMP_BINDING"/>
    <property type="match status" value="1"/>
</dbReference>
<feature type="domain" description="AMP-dependent synthetase/ligase" evidence="1">
    <location>
        <begin position="57"/>
        <end position="454"/>
    </location>
</feature>
<dbReference type="AlphaFoldDB" id="A0A8H6Y1Q0"/>
<dbReference type="InterPro" id="IPR000873">
    <property type="entry name" value="AMP-dep_synth/lig_dom"/>
</dbReference>
<keyword evidence="4" id="KW-1185">Reference proteome</keyword>
<dbReference type="Pfam" id="PF13193">
    <property type="entry name" value="AMP-binding_C"/>
    <property type="match status" value="1"/>
</dbReference>
<evidence type="ECO:0000313" key="4">
    <source>
        <dbReference type="Proteomes" id="UP000623467"/>
    </source>
</evidence>
<evidence type="ECO:0000259" key="1">
    <source>
        <dbReference type="Pfam" id="PF00501"/>
    </source>
</evidence>
<dbReference type="PANTHER" id="PTHR24096">
    <property type="entry name" value="LONG-CHAIN-FATTY-ACID--COA LIGASE"/>
    <property type="match status" value="1"/>
</dbReference>
<evidence type="ECO:0000313" key="3">
    <source>
        <dbReference type="EMBL" id="KAF7351062.1"/>
    </source>
</evidence>
<dbReference type="InterPro" id="IPR045851">
    <property type="entry name" value="AMP-bd_C_sf"/>
</dbReference>
<dbReference type="Proteomes" id="UP000623467">
    <property type="component" value="Unassembled WGS sequence"/>
</dbReference>
<comment type="caution">
    <text evidence="3">The sequence shown here is derived from an EMBL/GenBank/DDBJ whole genome shotgun (WGS) entry which is preliminary data.</text>
</comment>
<protein>
    <submittedName>
        <fullName evidence="3">Acetyl-CoA synthetase-like protein</fullName>
    </submittedName>
</protein>
<feature type="domain" description="AMP-binding enzyme C-terminal" evidence="2">
    <location>
        <begin position="504"/>
        <end position="591"/>
    </location>
</feature>
<dbReference type="Gene3D" id="3.30.300.30">
    <property type="match status" value="1"/>
</dbReference>